<organism evidence="3 4">
    <name type="scientific">Helicovermis profundi</name>
    <dbReference type="NCBI Taxonomy" id="3065157"/>
    <lineage>
        <taxon>Bacteria</taxon>
        <taxon>Bacillati</taxon>
        <taxon>Bacillota</taxon>
        <taxon>Clostridia</taxon>
        <taxon>Helicovermis</taxon>
    </lineage>
</organism>
<dbReference type="NCBIfam" id="TIGR01353">
    <property type="entry name" value="dGTP_triPase"/>
    <property type="match status" value="1"/>
</dbReference>
<proteinExistence type="predicted"/>
<sequence>MNNYFSRIDKEKWEDEYLSSKSCKSSDSKYKANRVYDEEPDKFRTAFQRDVSRILYSNPFRRLRTKNQVIYDNLDLHNRTRLTHSYEVSHLSRQVARAMQLNEDLVEAIALGHDLGHTPFGHAGERALNNIMKELGGYSHNAQSVWLVERVNQYRNINGKLISGLNLTYATREGMLKHTKIETNIDEYSRFHPETKGTLEAQIVNKCDSLAYLFHDLDDGIRNKMFAKNEVVEIWNNVSNIDFNEWYFTFINDLISNSINKEFVDYSDEIKVPYKELKKFLNYKILSNEKVIKADKLGEEMVLEMYHILYEHQNLIPKNKDNQFKTKNFGIERTIVDYIQWLGDNNFEYVLNNYKNRI</sequence>
<dbReference type="Pfam" id="PF01966">
    <property type="entry name" value="HD"/>
    <property type="match status" value="1"/>
</dbReference>
<dbReference type="Gene3D" id="1.10.3210.10">
    <property type="entry name" value="Hypothetical protein af1432"/>
    <property type="match status" value="1"/>
</dbReference>
<evidence type="ECO:0000259" key="2">
    <source>
        <dbReference type="PROSITE" id="PS51831"/>
    </source>
</evidence>
<gene>
    <name evidence="3" type="ORF">HLPR_04660</name>
</gene>
<dbReference type="GO" id="GO:0008832">
    <property type="term" value="F:dGTPase activity"/>
    <property type="evidence" value="ECO:0007669"/>
    <property type="project" value="TreeGrafter"/>
</dbReference>
<name>A0AAU9ENU5_9FIRM</name>
<protein>
    <submittedName>
        <fullName evidence="3">Deoxyguanosinetriphosphate triphosphohydrolase</fullName>
    </submittedName>
</protein>
<dbReference type="PANTHER" id="PTHR11373:SF43">
    <property type="entry name" value="DEOXYGUANOSINETRIPHOSPHATE TRIPHOSPHOHYDROLASE-LIKE PROTEIN"/>
    <property type="match status" value="1"/>
</dbReference>
<feature type="domain" description="HD" evidence="2">
    <location>
        <begin position="81"/>
        <end position="213"/>
    </location>
</feature>
<keyword evidence="1" id="KW-0378">Hydrolase</keyword>
<dbReference type="KEGG" id="hprf:HLPR_04660"/>
<dbReference type="CDD" id="cd00077">
    <property type="entry name" value="HDc"/>
    <property type="match status" value="1"/>
</dbReference>
<dbReference type="RefSeq" id="WP_338536472.1">
    <property type="nucleotide sequence ID" value="NZ_AP028654.1"/>
</dbReference>
<dbReference type="Pfam" id="PF13286">
    <property type="entry name" value="HD_assoc"/>
    <property type="match status" value="1"/>
</dbReference>
<dbReference type="InterPro" id="IPR006674">
    <property type="entry name" value="HD_domain"/>
</dbReference>
<evidence type="ECO:0000313" key="3">
    <source>
        <dbReference type="EMBL" id="BEP28135.1"/>
    </source>
</evidence>
<dbReference type="InterPro" id="IPR026875">
    <property type="entry name" value="PHydrolase_assoc_dom"/>
</dbReference>
<dbReference type="PANTHER" id="PTHR11373">
    <property type="entry name" value="DEOXYNUCLEOSIDE TRIPHOSPHATE TRIPHOSPHOHYDROLASE"/>
    <property type="match status" value="1"/>
</dbReference>
<accession>A0AAU9ENU5</accession>
<dbReference type="PROSITE" id="PS51831">
    <property type="entry name" value="HD"/>
    <property type="match status" value="1"/>
</dbReference>
<dbReference type="InterPro" id="IPR006261">
    <property type="entry name" value="dGTPase"/>
</dbReference>
<dbReference type="InterPro" id="IPR050135">
    <property type="entry name" value="dGTPase-like"/>
</dbReference>
<dbReference type="SMART" id="SM00471">
    <property type="entry name" value="HDc"/>
    <property type="match status" value="1"/>
</dbReference>
<dbReference type="Proteomes" id="UP001321786">
    <property type="component" value="Chromosome"/>
</dbReference>
<dbReference type="SUPFAM" id="SSF109604">
    <property type="entry name" value="HD-domain/PDEase-like"/>
    <property type="match status" value="1"/>
</dbReference>
<reference evidence="3 4" key="1">
    <citation type="submission" date="2023-08" db="EMBL/GenBank/DDBJ databases">
        <title>Helicovermis profunda gen. nov., sp. nov., a novel mesophilic, fermentative bacterium within the Bacillota from a deep-sea hydrothermal vent chimney.</title>
        <authorList>
            <person name="Miyazaki U."/>
            <person name="Mizutani D."/>
            <person name="Hashimoto Y."/>
            <person name="Tame A."/>
            <person name="Sawayama S."/>
            <person name="Miyazaki J."/>
            <person name="Takai K."/>
            <person name="Nakagawa S."/>
        </authorList>
    </citation>
    <scope>NUCLEOTIDE SEQUENCE [LARGE SCALE GENOMIC DNA]</scope>
    <source>
        <strain evidence="3 4">S502</strain>
    </source>
</reference>
<evidence type="ECO:0000256" key="1">
    <source>
        <dbReference type="ARBA" id="ARBA00022801"/>
    </source>
</evidence>
<evidence type="ECO:0000313" key="4">
    <source>
        <dbReference type="Proteomes" id="UP001321786"/>
    </source>
</evidence>
<dbReference type="InterPro" id="IPR003607">
    <property type="entry name" value="HD/PDEase_dom"/>
</dbReference>
<dbReference type="AlphaFoldDB" id="A0AAU9ENU5"/>
<dbReference type="GO" id="GO:0006203">
    <property type="term" value="P:dGTP catabolic process"/>
    <property type="evidence" value="ECO:0007669"/>
    <property type="project" value="TreeGrafter"/>
</dbReference>
<keyword evidence="4" id="KW-1185">Reference proteome</keyword>
<dbReference type="EMBL" id="AP028654">
    <property type="protein sequence ID" value="BEP28135.1"/>
    <property type="molecule type" value="Genomic_DNA"/>
</dbReference>